<dbReference type="CDD" id="cd00082">
    <property type="entry name" value="HisKA"/>
    <property type="match status" value="1"/>
</dbReference>
<dbReference type="SUPFAM" id="SSF55785">
    <property type="entry name" value="PYP-like sensor domain (PAS domain)"/>
    <property type="match status" value="1"/>
</dbReference>
<dbReference type="GO" id="GO:0006355">
    <property type="term" value="P:regulation of DNA-templated transcription"/>
    <property type="evidence" value="ECO:0007669"/>
    <property type="project" value="InterPro"/>
</dbReference>
<feature type="domain" description="Histidine kinase" evidence="10">
    <location>
        <begin position="388"/>
        <end position="597"/>
    </location>
</feature>
<dbReference type="InterPro" id="IPR013767">
    <property type="entry name" value="PAS_fold"/>
</dbReference>
<dbReference type="Gene3D" id="3.30.450.20">
    <property type="entry name" value="PAS domain"/>
    <property type="match status" value="1"/>
</dbReference>
<accession>A0A915XJS5</accession>
<proteinExistence type="predicted"/>
<feature type="transmembrane region" description="Helical" evidence="9">
    <location>
        <begin position="20"/>
        <end position="41"/>
    </location>
</feature>
<dbReference type="InterPro" id="IPR005467">
    <property type="entry name" value="His_kinase_dom"/>
</dbReference>
<evidence type="ECO:0000256" key="3">
    <source>
        <dbReference type="ARBA" id="ARBA00022553"/>
    </source>
</evidence>
<dbReference type="RefSeq" id="WP_267928906.1">
    <property type="nucleotide sequence ID" value="NZ_AP024233.1"/>
</dbReference>
<dbReference type="SMART" id="SM00387">
    <property type="entry name" value="HATPase_c"/>
    <property type="match status" value="1"/>
</dbReference>
<comment type="catalytic activity">
    <reaction evidence="1">
        <text>ATP + protein L-histidine = ADP + protein N-phospho-L-histidine.</text>
        <dbReference type="EC" id="2.7.13.3"/>
    </reaction>
</comment>
<dbReference type="PANTHER" id="PTHR43065:SF10">
    <property type="entry name" value="PEROXIDE STRESS-ACTIVATED HISTIDINE KINASE MAK3"/>
    <property type="match status" value="1"/>
</dbReference>
<keyword evidence="9" id="KW-0472">Membrane</keyword>
<dbReference type="PRINTS" id="PR00344">
    <property type="entry name" value="BCTRLSENSOR"/>
</dbReference>
<feature type="domain" description="PAS" evidence="11">
    <location>
        <begin position="250"/>
        <end position="291"/>
    </location>
</feature>
<dbReference type="SUPFAM" id="SSF55874">
    <property type="entry name" value="ATPase domain of HSP90 chaperone/DNA topoisomerase II/histidine kinase"/>
    <property type="match status" value="1"/>
</dbReference>
<reference evidence="12" key="1">
    <citation type="submission" date="2020-12" db="EMBL/GenBank/DDBJ databases">
        <title>Desulfobium dissulfuricans gen. nov., sp. nov., a novel mesophilic, sulfate-reducing bacterium isolated from a deep-sea hydrothermal vent.</title>
        <authorList>
            <person name="Hashimoto Y."/>
            <person name="Tame A."/>
            <person name="Sawayama S."/>
            <person name="Miyazaki J."/>
            <person name="Takai K."/>
            <person name="Nakagawa S."/>
        </authorList>
    </citation>
    <scope>NUCLEOTIDE SEQUENCE</scope>
    <source>
        <strain evidence="12">GF1</strain>
    </source>
</reference>
<keyword evidence="6" id="KW-0418">Kinase</keyword>
<evidence type="ECO:0000313" key="12">
    <source>
        <dbReference type="EMBL" id="BCO09027.1"/>
    </source>
</evidence>
<dbReference type="InterPro" id="IPR000014">
    <property type="entry name" value="PAS"/>
</dbReference>
<keyword evidence="5" id="KW-0547">Nucleotide-binding</keyword>
<dbReference type="InterPro" id="IPR003594">
    <property type="entry name" value="HATPase_dom"/>
</dbReference>
<protein>
    <recommendedName>
        <fullName evidence="2">histidine kinase</fullName>
        <ecNumber evidence="2">2.7.13.3</ecNumber>
    </recommendedName>
</protein>
<evidence type="ECO:0000259" key="10">
    <source>
        <dbReference type="PROSITE" id="PS50109"/>
    </source>
</evidence>
<feature type="transmembrane region" description="Helical" evidence="9">
    <location>
        <begin position="216"/>
        <end position="237"/>
    </location>
</feature>
<dbReference type="SMART" id="SM00091">
    <property type="entry name" value="PAS"/>
    <property type="match status" value="1"/>
</dbReference>
<keyword evidence="13" id="KW-1185">Reference proteome</keyword>
<evidence type="ECO:0000256" key="6">
    <source>
        <dbReference type="ARBA" id="ARBA00022777"/>
    </source>
</evidence>
<dbReference type="InterPro" id="IPR036097">
    <property type="entry name" value="HisK_dim/P_sf"/>
</dbReference>
<dbReference type="EMBL" id="AP024233">
    <property type="protein sequence ID" value="BCO09027.1"/>
    <property type="molecule type" value="Genomic_DNA"/>
</dbReference>
<keyword evidence="8" id="KW-0902">Two-component regulatory system</keyword>
<organism evidence="12 13">
    <name type="scientific">Desulfolithobacter dissulfuricans</name>
    <dbReference type="NCBI Taxonomy" id="2795293"/>
    <lineage>
        <taxon>Bacteria</taxon>
        <taxon>Pseudomonadati</taxon>
        <taxon>Thermodesulfobacteriota</taxon>
        <taxon>Desulfobulbia</taxon>
        <taxon>Desulfobulbales</taxon>
        <taxon>Desulfobulbaceae</taxon>
        <taxon>Desulfolithobacter</taxon>
    </lineage>
</organism>
<gene>
    <name evidence="12" type="ORF">GF1_14030</name>
</gene>
<dbReference type="CDD" id="cd00130">
    <property type="entry name" value="PAS"/>
    <property type="match status" value="1"/>
</dbReference>
<dbReference type="InterPro" id="IPR036890">
    <property type="entry name" value="HATPase_C_sf"/>
</dbReference>
<evidence type="ECO:0000256" key="4">
    <source>
        <dbReference type="ARBA" id="ARBA00022679"/>
    </source>
</evidence>
<dbReference type="InterPro" id="IPR004358">
    <property type="entry name" value="Sig_transdc_His_kin-like_C"/>
</dbReference>
<dbReference type="PANTHER" id="PTHR43065">
    <property type="entry name" value="SENSOR HISTIDINE KINASE"/>
    <property type="match status" value="1"/>
</dbReference>
<dbReference type="GO" id="GO:0000155">
    <property type="term" value="F:phosphorelay sensor kinase activity"/>
    <property type="evidence" value="ECO:0007669"/>
    <property type="project" value="InterPro"/>
</dbReference>
<dbReference type="KEGG" id="ddu:GF1_14030"/>
<dbReference type="PROSITE" id="PS50109">
    <property type="entry name" value="HIS_KIN"/>
    <property type="match status" value="1"/>
</dbReference>
<keyword evidence="4" id="KW-0808">Transferase</keyword>
<evidence type="ECO:0000256" key="5">
    <source>
        <dbReference type="ARBA" id="ARBA00022741"/>
    </source>
</evidence>
<evidence type="ECO:0000256" key="8">
    <source>
        <dbReference type="ARBA" id="ARBA00023012"/>
    </source>
</evidence>
<keyword evidence="9" id="KW-1133">Transmembrane helix</keyword>
<sequence>MSGLQAKLMKLFTRPRLLYVSPWLLAAATGLLVLIVVTFALSNIRREKQLMTTSMLQKAATLMRVLHSGSRAAYLSDLRRGGWLSDSWEVYVQRVIDHVAEDPDIRFLGVVDEHGRVIAWSDKKLTGSTISFVRPPAPTSQSENQSSLVFEIVGMGEERVFEAVRPFTPYRPIIPPSPFKQHSGQNFSPDSKRYYVVVGLDMRDYDQTLRRLRFQILMMSLAMLMVGTGGWLSLAAVQGYRVSQRTLQEIQAFTSLLIARLPVGIIATDSKGRVSTWNQAAAAMIGREERETKDKRPGDVLPRELASFFCREVRDGHCASQVRQDGEIRLRINDKEVVLFCSRIMIFDNENRYTGQVLLLTDLTMLKMLEQEMRENERLAAVGRMAAGVAHEVRNPLSSVKGLALLLKGKFREGSREKETADLLIKEVERMNRTISELLSFARPMPPQTRPVDLQELLAKIMRLMEHDITSSGIEATFEAPDGLKTVAGDPDRLQQVFINIFLNAVQAMPDGGNLSVRAETGDDGATVQVTVRDTGCGMDSATLQQVFYPYFTTKDQGTGIGLAISQKIMADHGGTIQIRSVPGQGTEVIVELPVFSG</sequence>
<dbReference type="GO" id="GO:0005524">
    <property type="term" value="F:ATP binding"/>
    <property type="evidence" value="ECO:0007669"/>
    <property type="project" value="UniProtKB-KW"/>
</dbReference>
<dbReference type="EC" id="2.7.13.3" evidence="2"/>
<evidence type="ECO:0000256" key="1">
    <source>
        <dbReference type="ARBA" id="ARBA00000085"/>
    </source>
</evidence>
<keyword evidence="3" id="KW-0597">Phosphoprotein</keyword>
<keyword evidence="9" id="KW-0812">Transmembrane</keyword>
<evidence type="ECO:0000313" key="13">
    <source>
        <dbReference type="Proteomes" id="UP001063350"/>
    </source>
</evidence>
<evidence type="ECO:0000256" key="7">
    <source>
        <dbReference type="ARBA" id="ARBA00022840"/>
    </source>
</evidence>
<dbReference type="PROSITE" id="PS50112">
    <property type="entry name" value="PAS"/>
    <property type="match status" value="1"/>
</dbReference>
<evidence type="ECO:0000256" key="2">
    <source>
        <dbReference type="ARBA" id="ARBA00012438"/>
    </source>
</evidence>
<evidence type="ECO:0000259" key="11">
    <source>
        <dbReference type="PROSITE" id="PS50112"/>
    </source>
</evidence>
<dbReference type="Pfam" id="PF02518">
    <property type="entry name" value="HATPase_c"/>
    <property type="match status" value="1"/>
</dbReference>
<keyword evidence="7" id="KW-0067">ATP-binding</keyword>
<dbReference type="InterPro" id="IPR003661">
    <property type="entry name" value="HisK_dim/P_dom"/>
</dbReference>
<dbReference type="Gene3D" id="1.10.287.130">
    <property type="match status" value="1"/>
</dbReference>
<dbReference type="Gene3D" id="3.30.565.10">
    <property type="entry name" value="Histidine kinase-like ATPase, C-terminal domain"/>
    <property type="match status" value="1"/>
</dbReference>
<dbReference type="AlphaFoldDB" id="A0A915XJS5"/>
<dbReference type="InterPro" id="IPR035965">
    <property type="entry name" value="PAS-like_dom_sf"/>
</dbReference>
<dbReference type="SMART" id="SM00388">
    <property type="entry name" value="HisKA"/>
    <property type="match status" value="1"/>
</dbReference>
<dbReference type="SUPFAM" id="SSF47384">
    <property type="entry name" value="Homodimeric domain of signal transducing histidine kinase"/>
    <property type="match status" value="1"/>
</dbReference>
<evidence type="ECO:0000256" key="9">
    <source>
        <dbReference type="SAM" id="Phobius"/>
    </source>
</evidence>
<dbReference type="Pfam" id="PF00512">
    <property type="entry name" value="HisKA"/>
    <property type="match status" value="1"/>
</dbReference>
<name>A0A915XJS5_9BACT</name>
<dbReference type="Proteomes" id="UP001063350">
    <property type="component" value="Chromosome"/>
</dbReference>
<dbReference type="Pfam" id="PF00989">
    <property type="entry name" value="PAS"/>
    <property type="match status" value="1"/>
</dbReference>